<dbReference type="AlphaFoldDB" id="A0A914BWU8"/>
<dbReference type="InterPro" id="IPR019734">
    <property type="entry name" value="TPR_rpt"/>
</dbReference>
<feature type="repeat" description="TPR" evidence="1">
    <location>
        <begin position="78"/>
        <end position="111"/>
    </location>
</feature>
<dbReference type="PANTHER" id="PTHR46014:SF1">
    <property type="entry name" value="TETRATRICOPEPTIDE REPEAT PROTEIN 1"/>
    <property type="match status" value="1"/>
</dbReference>
<protein>
    <submittedName>
        <fullName evidence="4">Tetratricopeptide repeat protein 1</fullName>
    </submittedName>
</protein>
<dbReference type="InterPro" id="IPR011990">
    <property type="entry name" value="TPR-like_helical_dom_sf"/>
</dbReference>
<proteinExistence type="predicted"/>
<dbReference type="SMART" id="SM00028">
    <property type="entry name" value="TPR"/>
    <property type="match status" value="3"/>
</dbReference>
<dbReference type="SUPFAM" id="SSF48452">
    <property type="entry name" value="TPR-like"/>
    <property type="match status" value="1"/>
</dbReference>
<dbReference type="PANTHER" id="PTHR46014">
    <property type="entry name" value="TETRATRICOPEPTIDE REPEAT PROTEIN 1"/>
    <property type="match status" value="1"/>
</dbReference>
<dbReference type="InterPro" id="IPR052769">
    <property type="entry name" value="TPR_domain_protein"/>
</dbReference>
<dbReference type="Gene3D" id="1.25.40.10">
    <property type="entry name" value="Tetratricopeptide repeat domain"/>
    <property type="match status" value="1"/>
</dbReference>
<evidence type="ECO:0000256" key="1">
    <source>
        <dbReference type="PROSITE-ProRule" id="PRU00339"/>
    </source>
</evidence>
<evidence type="ECO:0000256" key="2">
    <source>
        <dbReference type="SAM" id="MobiDB-lite"/>
    </source>
</evidence>
<name>A0A914BWU8_9BILA</name>
<keyword evidence="3" id="KW-1185">Reference proteome</keyword>
<feature type="region of interest" description="Disordered" evidence="2">
    <location>
        <begin position="1"/>
        <end position="71"/>
    </location>
</feature>
<evidence type="ECO:0000313" key="4">
    <source>
        <dbReference type="WBParaSite" id="ACRNAN_Path_1184.g4588.t1"/>
    </source>
</evidence>
<keyword evidence="1" id="KW-0802">TPR repeat</keyword>
<dbReference type="WBParaSite" id="ACRNAN_Path_1184.g4588.t1">
    <property type="protein sequence ID" value="ACRNAN_Path_1184.g4588.t1"/>
    <property type="gene ID" value="ACRNAN_Path_1184.g4588"/>
</dbReference>
<dbReference type="PROSITE" id="PS50005">
    <property type="entry name" value="TPR"/>
    <property type="match status" value="1"/>
</dbReference>
<evidence type="ECO:0000313" key="3">
    <source>
        <dbReference type="Proteomes" id="UP000887540"/>
    </source>
</evidence>
<accession>A0A914BWU8</accession>
<dbReference type="Proteomes" id="UP000887540">
    <property type="component" value="Unplaced"/>
</dbReference>
<organism evidence="3 4">
    <name type="scientific">Acrobeloides nanus</name>
    <dbReference type="NCBI Taxonomy" id="290746"/>
    <lineage>
        <taxon>Eukaryota</taxon>
        <taxon>Metazoa</taxon>
        <taxon>Ecdysozoa</taxon>
        <taxon>Nematoda</taxon>
        <taxon>Chromadorea</taxon>
        <taxon>Rhabditida</taxon>
        <taxon>Tylenchina</taxon>
        <taxon>Cephalobomorpha</taxon>
        <taxon>Cephaloboidea</taxon>
        <taxon>Cephalobidae</taxon>
        <taxon>Acrobeloides</taxon>
    </lineage>
</organism>
<reference evidence="4" key="1">
    <citation type="submission" date="2022-11" db="UniProtKB">
        <authorList>
            <consortium name="WormBaseParasite"/>
        </authorList>
    </citation>
    <scope>IDENTIFICATION</scope>
</reference>
<sequence>MEANNSSGSNCVESDDRELNSDHMPGSSNDCEQDHENKEKLRNQRVEDKERKEKELEARKTREVDLTPEKKEELKEIAENLKKDGNQDFGHGRFEEAEQKYTQALETSPLEFVELRAIYFSNRAAARIKLEKWKDAVEDCTEAIETGHANEKPLERRAHAYSQMDDTLEQSIEDYKKLLEKKPNHRPFVEAISKCEARIAERNEKLKTEMMDTLKKLGNLVLNPFGLSTNNFEMVQQPGGGYSINMKK</sequence>
<feature type="compositionally biased region" description="Polar residues" evidence="2">
    <location>
        <begin position="1"/>
        <end position="12"/>
    </location>
</feature>
<feature type="compositionally biased region" description="Basic and acidic residues" evidence="2">
    <location>
        <begin position="32"/>
        <end position="71"/>
    </location>
</feature>